<accession>A0ABR1KTQ5</accession>
<feature type="coiled-coil region" evidence="1">
    <location>
        <begin position="37"/>
        <end position="64"/>
    </location>
</feature>
<evidence type="ECO:0000313" key="4">
    <source>
        <dbReference type="Proteomes" id="UP001363622"/>
    </source>
</evidence>
<organism evidence="3 4">
    <name type="scientific">Phyllosticta citriasiana</name>
    <dbReference type="NCBI Taxonomy" id="595635"/>
    <lineage>
        <taxon>Eukaryota</taxon>
        <taxon>Fungi</taxon>
        <taxon>Dikarya</taxon>
        <taxon>Ascomycota</taxon>
        <taxon>Pezizomycotina</taxon>
        <taxon>Dothideomycetes</taxon>
        <taxon>Dothideomycetes incertae sedis</taxon>
        <taxon>Botryosphaeriales</taxon>
        <taxon>Phyllostictaceae</taxon>
        <taxon>Phyllosticta</taxon>
    </lineage>
</organism>
<feature type="compositionally biased region" description="Polar residues" evidence="2">
    <location>
        <begin position="282"/>
        <end position="299"/>
    </location>
</feature>
<dbReference type="EMBL" id="JBBPHU010000003">
    <property type="protein sequence ID" value="KAK7520189.1"/>
    <property type="molecule type" value="Genomic_DNA"/>
</dbReference>
<feature type="coiled-coil region" evidence="1">
    <location>
        <begin position="148"/>
        <end position="175"/>
    </location>
</feature>
<feature type="compositionally biased region" description="Polar residues" evidence="2">
    <location>
        <begin position="252"/>
        <end position="266"/>
    </location>
</feature>
<gene>
    <name evidence="3" type="ORF">IWZ03DRAFT_437268</name>
</gene>
<feature type="compositionally biased region" description="Polar residues" evidence="2">
    <location>
        <begin position="352"/>
        <end position="361"/>
    </location>
</feature>
<proteinExistence type="predicted"/>
<evidence type="ECO:0000256" key="1">
    <source>
        <dbReference type="SAM" id="Coils"/>
    </source>
</evidence>
<keyword evidence="4" id="KW-1185">Reference proteome</keyword>
<reference evidence="3 4" key="1">
    <citation type="submission" date="2024-04" db="EMBL/GenBank/DDBJ databases">
        <title>Phyllosticta paracitricarpa is synonymous to the EU quarantine fungus P. citricarpa based on phylogenomic analyses.</title>
        <authorList>
            <consortium name="Lawrence Berkeley National Laboratory"/>
            <person name="Van Ingen-Buijs V.A."/>
            <person name="Van Westerhoven A.C."/>
            <person name="Haridas S."/>
            <person name="Skiadas P."/>
            <person name="Martin F."/>
            <person name="Groenewald J.Z."/>
            <person name="Crous P.W."/>
            <person name="Seidl M.F."/>
        </authorList>
    </citation>
    <scope>NUCLEOTIDE SEQUENCE [LARGE SCALE GENOMIC DNA]</scope>
    <source>
        <strain evidence="3 4">CBS 123371</strain>
    </source>
</reference>
<feature type="region of interest" description="Disordered" evidence="2">
    <location>
        <begin position="338"/>
        <end position="361"/>
    </location>
</feature>
<keyword evidence="1" id="KW-0175">Coiled coil</keyword>
<evidence type="ECO:0000313" key="3">
    <source>
        <dbReference type="EMBL" id="KAK7520189.1"/>
    </source>
</evidence>
<feature type="region of interest" description="Disordered" evidence="2">
    <location>
        <begin position="218"/>
        <end position="314"/>
    </location>
</feature>
<feature type="region of interest" description="Disordered" evidence="2">
    <location>
        <begin position="410"/>
        <end position="533"/>
    </location>
</feature>
<evidence type="ECO:0000256" key="2">
    <source>
        <dbReference type="SAM" id="MobiDB-lite"/>
    </source>
</evidence>
<protein>
    <submittedName>
        <fullName evidence="3">Uncharacterized protein</fullName>
    </submittedName>
</protein>
<sequence>MSFDDSEQAGRTLQYLYRIKQEHKHIAGRLDITSAAQNVTNETLQKLLARMTQLEQQSAQIADAMDQSRQLCLTTCAELSKGVEGTKAHVDRQYLKTKVLETNDHEKDGRLKTFLGMIQDVSTRLDQQEQSTTLLLQSQGKLNKRRDDQDLERQVVTLETENRDMRRELEAMRLQSVQLAMDFKKLQGELVELKQQRSENLTVKSGQLTMAPTVLVPASQPEESQDEDETQSEKSSSQPAQTRKRSLPKAQTKVSTQQPKISQPTQLLEHVYVRRSPRNHPESQASTASRRPTRVSSQAAKVARKRSPEKKPSELQAQALQFTQDHTFAPLTDTQPIEEQSRQLEPPEQKAMSLTQHPTTRNLVFRYSDTQRAREMIESIFARSGPARPLVQTTNGGPTSNVTRLVITKSARSSAAEHPTSSPRKRKSSAAGNPERGQVPGSGLDVSTVQDHPRPEKRRKVETRRSTQTEAQKRKQTQEPGYRMESQAVMNPSGLNPENIQDRKQMGQGPTAPKRRRKKRFLPIYELPPLQDW</sequence>
<dbReference type="Proteomes" id="UP001363622">
    <property type="component" value="Unassembled WGS sequence"/>
</dbReference>
<comment type="caution">
    <text evidence="3">The sequence shown here is derived from an EMBL/GenBank/DDBJ whole genome shotgun (WGS) entry which is preliminary data.</text>
</comment>
<feature type="compositionally biased region" description="Polar residues" evidence="2">
    <location>
        <begin position="488"/>
        <end position="499"/>
    </location>
</feature>
<feature type="compositionally biased region" description="Basic and acidic residues" evidence="2">
    <location>
        <begin position="463"/>
        <end position="477"/>
    </location>
</feature>
<feature type="compositionally biased region" description="Basic and acidic residues" evidence="2">
    <location>
        <begin position="339"/>
        <end position="348"/>
    </location>
</feature>
<name>A0ABR1KTQ5_9PEZI</name>